<evidence type="ECO:0000313" key="1">
    <source>
        <dbReference type="EMBL" id="TYL37923.1"/>
    </source>
</evidence>
<protein>
    <submittedName>
        <fullName evidence="1">Uncharacterized protein</fullName>
    </submittedName>
</protein>
<name>A0A8J8Q3R3_9EURY</name>
<keyword evidence="2" id="KW-1185">Reference proteome</keyword>
<dbReference type="EMBL" id="PHNJ01000007">
    <property type="protein sequence ID" value="TYL37923.1"/>
    <property type="molecule type" value="Genomic_DNA"/>
</dbReference>
<sequence length="61" mass="6860">MERSDSAEPNGLIVLLARHLRFVGQKWKRKLVLFVSLSCSVDRFGKDRNDVGSMSGKLLTP</sequence>
<dbReference type="AlphaFoldDB" id="A0A8J8Q3R3"/>
<comment type="caution">
    <text evidence="1">The sequence shown here is derived from an EMBL/GenBank/DDBJ whole genome shotgun (WGS) entry which is preliminary data.</text>
</comment>
<proteinExistence type="predicted"/>
<dbReference type="Proteomes" id="UP000766904">
    <property type="component" value="Unassembled WGS sequence"/>
</dbReference>
<reference evidence="1" key="1">
    <citation type="submission" date="2017-11" db="EMBL/GenBank/DDBJ databases">
        <authorList>
            <person name="Kajale S.C."/>
            <person name="Sharma A."/>
        </authorList>
    </citation>
    <scope>NUCLEOTIDE SEQUENCE</scope>
    <source>
        <strain evidence="1">LS1_42</strain>
    </source>
</reference>
<evidence type="ECO:0000313" key="2">
    <source>
        <dbReference type="Proteomes" id="UP000766904"/>
    </source>
</evidence>
<organism evidence="1 2">
    <name type="scientific">Natronococcus pandeyae</name>
    <dbReference type="NCBI Taxonomy" id="2055836"/>
    <lineage>
        <taxon>Archaea</taxon>
        <taxon>Methanobacteriati</taxon>
        <taxon>Methanobacteriota</taxon>
        <taxon>Stenosarchaea group</taxon>
        <taxon>Halobacteria</taxon>
        <taxon>Halobacteriales</taxon>
        <taxon>Natrialbaceae</taxon>
        <taxon>Natronococcus</taxon>
    </lineage>
</organism>
<gene>
    <name evidence="1" type="ORF">CV102_14465</name>
</gene>
<accession>A0A8J8Q3R3</accession>